<evidence type="ECO:0000313" key="3">
    <source>
        <dbReference type="EMBL" id="MFD1931336.1"/>
    </source>
</evidence>
<feature type="region of interest" description="Disordered" evidence="1">
    <location>
        <begin position="21"/>
        <end position="56"/>
    </location>
</feature>
<accession>A0ABW4SPA6</accession>
<gene>
    <name evidence="3" type="ORF">ACFSKW_07610</name>
</gene>
<dbReference type="Proteomes" id="UP001597368">
    <property type="component" value="Unassembled WGS sequence"/>
</dbReference>
<evidence type="ECO:0000256" key="2">
    <source>
        <dbReference type="SAM" id="Phobius"/>
    </source>
</evidence>
<keyword evidence="2" id="KW-0812">Transmembrane</keyword>
<keyword evidence="2" id="KW-1133">Transmembrane helix</keyword>
<feature type="transmembrane region" description="Helical" evidence="2">
    <location>
        <begin position="64"/>
        <end position="84"/>
    </location>
</feature>
<organism evidence="3 4">
    <name type="scientific">Nonomuraea mangrovi</name>
    <dbReference type="NCBI Taxonomy" id="2316207"/>
    <lineage>
        <taxon>Bacteria</taxon>
        <taxon>Bacillati</taxon>
        <taxon>Actinomycetota</taxon>
        <taxon>Actinomycetes</taxon>
        <taxon>Streptosporangiales</taxon>
        <taxon>Streptosporangiaceae</taxon>
        <taxon>Nonomuraea</taxon>
    </lineage>
</organism>
<keyword evidence="2" id="KW-0472">Membrane</keyword>
<evidence type="ECO:0000256" key="1">
    <source>
        <dbReference type="SAM" id="MobiDB-lite"/>
    </source>
</evidence>
<protein>
    <recommendedName>
        <fullName evidence="5">LPXTG cell wall anchor domain-containing protein</fullName>
    </recommendedName>
</protein>
<dbReference type="EMBL" id="JBHUFV010000015">
    <property type="protein sequence ID" value="MFD1931336.1"/>
    <property type="molecule type" value="Genomic_DNA"/>
</dbReference>
<comment type="caution">
    <text evidence="3">The sequence shown here is derived from an EMBL/GenBank/DDBJ whole genome shotgun (WGS) entry which is preliminary data.</text>
</comment>
<proteinExistence type="predicted"/>
<name>A0ABW4SPA6_9ACTN</name>
<sequence>MAWIAVTGMVIGSLTAGAVPQGGRYASATPNQTRPGIEPAGRRPAGPHLGGGGPDMVGRSARGAWLAGALAVLVAVGGTAAFVARRRRPPGRDNVP</sequence>
<evidence type="ECO:0008006" key="5">
    <source>
        <dbReference type="Google" id="ProtNLM"/>
    </source>
</evidence>
<reference evidence="4" key="1">
    <citation type="journal article" date="2019" name="Int. J. Syst. Evol. Microbiol.">
        <title>The Global Catalogue of Microorganisms (GCM) 10K type strain sequencing project: providing services to taxonomists for standard genome sequencing and annotation.</title>
        <authorList>
            <consortium name="The Broad Institute Genomics Platform"/>
            <consortium name="The Broad Institute Genome Sequencing Center for Infectious Disease"/>
            <person name="Wu L."/>
            <person name="Ma J."/>
        </authorList>
    </citation>
    <scope>NUCLEOTIDE SEQUENCE [LARGE SCALE GENOMIC DNA]</scope>
    <source>
        <strain evidence="4">ICMP 6774ER</strain>
    </source>
</reference>
<dbReference type="RefSeq" id="WP_379570588.1">
    <property type="nucleotide sequence ID" value="NZ_JBHUFV010000015.1"/>
</dbReference>
<keyword evidence="4" id="KW-1185">Reference proteome</keyword>
<evidence type="ECO:0000313" key="4">
    <source>
        <dbReference type="Proteomes" id="UP001597368"/>
    </source>
</evidence>